<protein>
    <submittedName>
        <fullName evidence="2">Uncharacterized protein</fullName>
    </submittedName>
</protein>
<evidence type="ECO:0000256" key="1">
    <source>
        <dbReference type="SAM" id="MobiDB-lite"/>
    </source>
</evidence>
<feature type="compositionally biased region" description="Low complexity" evidence="1">
    <location>
        <begin position="160"/>
        <end position="172"/>
    </location>
</feature>
<organism evidence="2 3">
    <name type="scientific">Paraphaeosphaeria sporulosa</name>
    <dbReference type="NCBI Taxonomy" id="1460663"/>
    <lineage>
        <taxon>Eukaryota</taxon>
        <taxon>Fungi</taxon>
        <taxon>Dikarya</taxon>
        <taxon>Ascomycota</taxon>
        <taxon>Pezizomycotina</taxon>
        <taxon>Dothideomycetes</taxon>
        <taxon>Pleosporomycetidae</taxon>
        <taxon>Pleosporales</taxon>
        <taxon>Massarineae</taxon>
        <taxon>Didymosphaeriaceae</taxon>
        <taxon>Paraphaeosphaeria</taxon>
    </lineage>
</organism>
<dbReference type="InParanoid" id="A0A177C8S9"/>
<reference evidence="2 3" key="1">
    <citation type="submission" date="2016-05" db="EMBL/GenBank/DDBJ databases">
        <title>Comparative analysis of secretome profiles of manganese(II)-oxidizing ascomycete fungi.</title>
        <authorList>
            <consortium name="DOE Joint Genome Institute"/>
            <person name="Zeiner C.A."/>
            <person name="Purvine S.O."/>
            <person name="Zink E.M."/>
            <person name="Wu S."/>
            <person name="Pasa-Tolic L."/>
            <person name="Chaput D.L."/>
            <person name="Haridas S."/>
            <person name="Grigoriev I.V."/>
            <person name="Santelli C.M."/>
            <person name="Hansel C.M."/>
        </authorList>
    </citation>
    <scope>NUCLEOTIDE SEQUENCE [LARGE SCALE GENOMIC DNA]</scope>
    <source>
        <strain evidence="2 3">AP3s5-JAC2a</strain>
    </source>
</reference>
<dbReference type="GeneID" id="28771456"/>
<sequence>MHQTRRGTLVSRSDRPGMEGRPGKPRVDGGRVRFAGIASAAVTPRQGAEGGVGSDGRACSPEPCWCSFGGLWACARCGGRSALLAREAVRSCCPISRRPAAPAAGCMRPPQPLGPLRRRTSVCICIPSNASQSPHLAHSVPRPRTNSASLQAAKHLLPLTASPASSPTNTSPPWCPGPSPSPPATSRTFSTADPQSHHPACLSAMWRFLAHARMPSLQRAPCWPTAL</sequence>
<dbReference type="AlphaFoldDB" id="A0A177C8S9"/>
<evidence type="ECO:0000313" key="3">
    <source>
        <dbReference type="Proteomes" id="UP000077069"/>
    </source>
</evidence>
<feature type="compositionally biased region" description="Pro residues" evidence="1">
    <location>
        <begin position="173"/>
        <end position="183"/>
    </location>
</feature>
<evidence type="ECO:0000313" key="2">
    <source>
        <dbReference type="EMBL" id="OAG03178.1"/>
    </source>
</evidence>
<gene>
    <name evidence="2" type="ORF">CC84DRAFT_961878</name>
</gene>
<dbReference type="RefSeq" id="XP_018033543.1">
    <property type="nucleotide sequence ID" value="XM_018187970.1"/>
</dbReference>
<feature type="compositionally biased region" description="Basic and acidic residues" evidence="1">
    <location>
        <begin position="12"/>
        <end position="28"/>
    </location>
</feature>
<dbReference type="Proteomes" id="UP000077069">
    <property type="component" value="Unassembled WGS sequence"/>
</dbReference>
<feature type="region of interest" description="Disordered" evidence="1">
    <location>
        <begin position="160"/>
        <end position="195"/>
    </location>
</feature>
<dbReference type="EMBL" id="KV441555">
    <property type="protein sequence ID" value="OAG03178.1"/>
    <property type="molecule type" value="Genomic_DNA"/>
</dbReference>
<proteinExistence type="predicted"/>
<accession>A0A177C8S9</accession>
<feature type="region of interest" description="Disordered" evidence="1">
    <location>
        <begin position="1"/>
        <end position="28"/>
    </location>
</feature>
<keyword evidence="3" id="KW-1185">Reference proteome</keyword>
<name>A0A177C8S9_9PLEO</name>